<organism evidence="4 5">
    <name type="scientific">Exophiala sideris</name>
    <dbReference type="NCBI Taxonomy" id="1016849"/>
    <lineage>
        <taxon>Eukaryota</taxon>
        <taxon>Fungi</taxon>
        <taxon>Dikarya</taxon>
        <taxon>Ascomycota</taxon>
        <taxon>Pezizomycotina</taxon>
        <taxon>Eurotiomycetes</taxon>
        <taxon>Chaetothyriomycetidae</taxon>
        <taxon>Chaetothyriales</taxon>
        <taxon>Herpotrichiellaceae</taxon>
        <taxon>Exophiala</taxon>
    </lineage>
</organism>
<comment type="caution">
    <text evidence="4">The sequence shown here is derived from an EMBL/GenBank/DDBJ whole genome shotgun (WGS) entry which is preliminary data.</text>
</comment>
<evidence type="ECO:0000313" key="5">
    <source>
        <dbReference type="Proteomes" id="UP001345691"/>
    </source>
</evidence>
<evidence type="ECO:0000256" key="1">
    <source>
        <dbReference type="ARBA" id="ARBA00006484"/>
    </source>
</evidence>
<dbReference type="SUPFAM" id="SSF51735">
    <property type="entry name" value="NAD(P)-binding Rossmann-fold domains"/>
    <property type="match status" value="1"/>
</dbReference>
<name>A0ABR0J593_9EURO</name>
<keyword evidence="3" id="KW-0560">Oxidoreductase</keyword>
<dbReference type="PANTHER" id="PTHR43544:SF7">
    <property type="entry name" value="NADB-LER2"/>
    <property type="match status" value="1"/>
</dbReference>
<keyword evidence="5" id="KW-1185">Reference proteome</keyword>
<dbReference type="InterPro" id="IPR051468">
    <property type="entry name" value="Fungal_SecMetab_SDRs"/>
</dbReference>
<dbReference type="EMBL" id="JAVRRF010000020">
    <property type="protein sequence ID" value="KAK5055614.1"/>
    <property type="molecule type" value="Genomic_DNA"/>
</dbReference>
<dbReference type="InterPro" id="IPR002347">
    <property type="entry name" value="SDR_fam"/>
</dbReference>
<sequence length="249" mass="26601">MATTTYLITGASRGLGRGLVETYLSRPNNIVVAAVRDPSSHTSQALYDLPRGPSSSLVVVKIDSHSETDAAAAMEELRSVHKIMALDVVIANAGIAEVFPRVEDAQVADLLEHYQVNVIAVIVLFRAVLPLLKSSQKTGKFVTIGSSAGTIGSMDVIPVPNAVYGTSKAALNYVTKKIHQENEDIIAFPVHPGWAQTDNGNHAARLWGLEKAAITVEESVAGLVNVIDGSTWEATSGKFMQYDGTTMAW</sequence>
<dbReference type="Gene3D" id="3.40.50.720">
    <property type="entry name" value="NAD(P)-binding Rossmann-like Domain"/>
    <property type="match status" value="1"/>
</dbReference>
<evidence type="ECO:0000256" key="2">
    <source>
        <dbReference type="ARBA" id="ARBA00022857"/>
    </source>
</evidence>
<dbReference type="InterPro" id="IPR036291">
    <property type="entry name" value="NAD(P)-bd_dom_sf"/>
</dbReference>
<keyword evidence="2" id="KW-0521">NADP</keyword>
<evidence type="ECO:0000313" key="4">
    <source>
        <dbReference type="EMBL" id="KAK5055614.1"/>
    </source>
</evidence>
<dbReference type="PROSITE" id="PS00061">
    <property type="entry name" value="ADH_SHORT"/>
    <property type="match status" value="1"/>
</dbReference>
<evidence type="ECO:0008006" key="6">
    <source>
        <dbReference type="Google" id="ProtNLM"/>
    </source>
</evidence>
<comment type="similarity">
    <text evidence="1">Belongs to the short-chain dehydrogenases/reductases (SDR) family.</text>
</comment>
<reference evidence="4 5" key="1">
    <citation type="submission" date="2023-08" db="EMBL/GenBank/DDBJ databases">
        <title>Black Yeasts Isolated from many extreme environments.</title>
        <authorList>
            <person name="Coleine C."/>
            <person name="Stajich J.E."/>
            <person name="Selbmann L."/>
        </authorList>
    </citation>
    <scope>NUCLEOTIDE SEQUENCE [LARGE SCALE GENOMIC DNA]</scope>
    <source>
        <strain evidence="4 5">CCFEE 6328</strain>
    </source>
</reference>
<dbReference type="PANTHER" id="PTHR43544">
    <property type="entry name" value="SHORT-CHAIN DEHYDROGENASE/REDUCTASE"/>
    <property type="match status" value="1"/>
</dbReference>
<gene>
    <name evidence="4" type="ORF">LTR69_008447</name>
</gene>
<protein>
    <recommendedName>
        <fullName evidence="6">NAD(P)-binding protein</fullName>
    </recommendedName>
</protein>
<dbReference type="PRINTS" id="PR00081">
    <property type="entry name" value="GDHRDH"/>
</dbReference>
<dbReference type="Pfam" id="PF00106">
    <property type="entry name" value="adh_short"/>
    <property type="match status" value="1"/>
</dbReference>
<dbReference type="CDD" id="cd05325">
    <property type="entry name" value="carb_red_sniffer_like_SDR_c"/>
    <property type="match status" value="1"/>
</dbReference>
<proteinExistence type="inferred from homology"/>
<evidence type="ECO:0000256" key="3">
    <source>
        <dbReference type="ARBA" id="ARBA00023002"/>
    </source>
</evidence>
<accession>A0ABR0J593</accession>
<dbReference type="Proteomes" id="UP001345691">
    <property type="component" value="Unassembled WGS sequence"/>
</dbReference>
<dbReference type="InterPro" id="IPR020904">
    <property type="entry name" value="Sc_DH/Rdtase_CS"/>
</dbReference>